<name>A0A9P6N896_9BASI</name>
<evidence type="ECO:0000256" key="2">
    <source>
        <dbReference type="ARBA" id="ARBA00022801"/>
    </source>
</evidence>
<dbReference type="InterPro" id="IPR021109">
    <property type="entry name" value="Peptidase_aspartic_dom_sf"/>
</dbReference>
<proteinExistence type="predicted"/>
<dbReference type="Gene3D" id="2.40.70.10">
    <property type="entry name" value="Acid Proteases"/>
    <property type="match status" value="1"/>
</dbReference>
<evidence type="ECO:0000313" key="5">
    <source>
        <dbReference type="EMBL" id="KAG0139592.1"/>
    </source>
</evidence>
<gene>
    <name evidence="5" type="ORF">CROQUDRAFT_54482</name>
</gene>
<dbReference type="EMBL" id="MU167557">
    <property type="protein sequence ID" value="KAG0139592.1"/>
    <property type="molecule type" value="Genomic_DNA"/>
</dbReference>
<dbReference type="PROSITE" id="PS50175">
    <property type="entry name" value="ASP_PROT_RETROV"/>
    <property type="match status" value="1"/>
</dbReference>
<keyword evidence="1" id="KW-0064">Aspartyl protease</keyword>
<dbReference type="AlphaFoldDB" id="A0A9P6N896"/>
<dbReference type="InterPro" id="IPR001995">
    <property type="entry name" value="Peptidase_A2_cat"/>
</dbReference>
<reference evidence="5" key="1">
    <citation type="submission" date="2013-11" db="EMBL/GenBank/DDBJ databases">
        <title>Genome sequence of the fusiform rust pathogen reveals effectors for host alternation and coevolution with pine.</title>
        <authorList>
            <consortium name="DOE Joint Genome Institute"/>
            <person name="Smith K."/>
            <person name="Pendleton A."/>
            <person name="Kubisiak T."/>
            <person name="Anderson C."/>
            <person name="Salamov A."/>
            <person name="Aerts A."/>
            <person name="Riley R."/>
            <person name="Clum A."/>
            <person name="Lindquist E."/>
            <person name="Ence D."/>
            <person name="Campbell M."/>
            <person name="Kronenberg Z."/>
            <person name="Feau N."/>
            <person name="Dhillon B."/>
            <person name="Hamelin R."/>
            <person name="Burleigh J."/>
            <person name="Smith J."/>
            <person name="Yandell M."/>
            <person name="Nelson C."/>
            <person name="Grigoriev I."/>
            <person name="Davis J."/>
        </authorList>
    </citation>
    <scope>NUCLEOTIDE SEQUENCE</scope>
    <source>
        <strain evidence="5">G11</strain>
    </source>
</reference>
<evidence type="ECO:0000256" key="3">
    <source>
        <dbReference type="SAM" id="MobiDB-lite"/>
    </source>
</evidence>
<keyword evidence="6" id="KW-1185">Reference proteome</keyword>
<dbReference type="SUPFAM" id="SSF50630">
    <property type="entry name" value="Acid proteases"/>
    <property type="match status" value="1"/>
</dbReference>
<dbReference type="GO" id="GO:0006508">
    <property type="term" value="P:proteolysis"/>
    <property type="evidence" value="ECO:0007669"/>
    <property type="project" value="InterPro"/>
</dbReference>
<sequence length="298" mass="34147">MSTTRNTQYPFKRSESNKNPSSTKPQPATSETRVGKPCPTCGSRDLNHEWKSCKGKKRAVNNVDLEKVEKEKPDTQDDPVMEFIEYTDSEKIYESDNQSEQELSINMIETHFEHQQQIAQLQAEANIPQISDKTNMSKHTMDARHMMTKPKVGRAHTIGYHSITIIIINDNKFYLLLDTGASCSVVGSKYLTMLYPDWKKKMSPFTNMTFSGCGSDLFPLGIIELPIIFPHPRGNVKILAEFVVMENVKSNYLILGDDFLSLYGFTISHYKEKYFTINNNQDKKFGIPRERIIMAIQQ</sequence>
<evidence type="ECO:0000259" key="4">
    <source>
        <dbReference type="PROSITE" id="PS50175"/>
    </source>
</evidence>
<accession>A0A9P6N896</accession>
<evidence type="ECO:0000313" key="6">
    <source>
        <dbReference type="Proteomes" id="UP000886653"/>
    </source>
</evidence>
<keyword evidence="1" id="KW-0645">Protease</keyword>
<feature type="region of interest" description="Disordered" evidence="3">
    <location>
        <begin position="1"/>
        <end position="42"/>
    </location>
</feature>
<keyword evidence="2" id="KW-0378">Hydrolase</keyword>
<organism evidence="5 6">
    <name type="scientific">Cronartium quercuum f. sp. fusiforme G11</name>
    <dbReference type="NCBI Taxonomy" id="708437"/>
    <lineage>
        <taxon>Eukaryota</taxon>
        <taxon>Fungi</taxon>
        <taxon>Dikarya</taxon>
        <taxon>Basidiomycota</taxon>
        <taxon>Pucciniomycotina</taxon>
        <taxon>Pucciniomycetes</taxon>
        <taxon>Pucciniales</taxon>
        <taxon>Coleosporiaceae</taxon>
        <taxon>Cronartium</taxon>
    </lineage>
</organism>
<feature type="compositionally biased region" description="Polar residues" evidence="3">
    <location>
        <begin position="17"/>
        <end position="32"/>
    </location>
</feature>
<dbReference type="OrthoDB" id="3250101at2759"/>
<feature type="domain" description="Peptidase A2" evidence="4">
    <location>
        <begin position="173"/>
        <end position="259"/>
    </location>
</feature>
<comment type="caution">
    <text evidence="5">The sequence shown here is derived from an EMBL/GenBank/DDBJ whole genome shotgun (WGS) entry which is preliminary data.</text>
</comment>
<dbReference type="GO" id="GO:0004190">
    <property type="term" value="F:aspartic-type endopeptidase activity"/>
    <property type="evidence" value="ECO:0007669"/>
    <property type="project" value="UniProtKB-KW"/>
</dbReference>
<dbReference type="Proteomes" id="UP000886653">
    <property type="component" value="Unassembled WGS sequence"/>
</dbReference>
<feature type="non-terminal residue" evidence="5">
    <location>
        <position position="298"/>
    </location>
</feature>
<protein>
    <recommendedName>
        <fullName evidence="4">Peptidase A2 domain-containing protein</fullName>
    </recommendedName>
</protein>
<evidence type="ECO:0000256" key="1">
    <source>
        <dbReference type="ARBA" id="ARBA00022750"/>
    </source>
</evidence>
<dbReference type="PROSITE" id="PS00141">
    <property type="entry name" value="ASP_PROTEASE"/>
    <property type="match status" value="1"/>
</dbReference>
<dbReference type="InterPro" id="IPR001969">
    <property type="entry name" value="Aspartic_peptidase_AS"/>
</dbReference>